<organism evidence="1 2">
    <name type="scientific">Chryseobacterium oryctis</name>
    <dbReference type="NCBI Taxonomy" id="2952618"/>
    <lineage>
        <taxon>Bacteria</taxon>
        <taxon>Pseudomonadati</taxon>
        <taxon>Bacteroidota</taxon>
        <taxon>Flavobacteriia</taxon>
        <taxon>Flavobacteriales</taxon>
        <taxon>Weeksellaceae</taxon>
        <taxon>Chryseobacterium group</taxon>
        <taxon>Chryseobacterium</taxon>
    </lineage>
</organism>
<evidence type="ECO:0000313" key="2">
    <source>
        <dbReference type="Proteomes" id="UP001163719"/>
    </source>
</evidence>
<comment type="caution">
    <text evidence="1">The sequence shown here is derived from an EMBL/GenBank/DDBJ whole genome shotgun (WGS) entry which is preliminary data.</text>
</comment>
<protein>
    <recommendedName>
        <fullName evidence="3">Lipoprotein</fullName>
    </recommendedName>
</protein>
<sequence>MKKITIISTIVLFLFSCSKRTTIQQVDYDLKGMLENKVEVQNLEIKKITPFSENGQELDSVYFDCDLLFIDDLFTEDFKFNKGMNVSAQNNVFIYDKVNRLVALKFGRTNQIDK</sequence>
<dbReference type="RefSeq" id="WP_264744050.1">
    <property type="nucleotide sequence ID" value="NZ_JAPDHV010000005.1"/>
</dbReference>
<dbReference type="EMBL" id="JAPDHV010000005">
    <property type="protein sequence ID" value="MCW3162129.1"/>
    <property type="molecule type" value="Genomic_DNA"/>
</dbReference>
<dbReference type="Proteomes" id="UP001163719">
    <property type="component" value="Unassembled WGS sequence"/>
</dbReference>
<dbReference type="PROSITE" id="PS51257">
    <property type="entry name" value="PROKAR_LIPOPROTEIN"/>
    <property type="match status" value="1"/>
</dbReference>
<evidence type="ECO:0000313" key="1">
    <source>
        <dbReference type="EMBL" id="MCW3162129.1"/>
    </source>
</evidence>
<proteinExistence type="predicted"/>
<reference evidence="1" key="1">
    <citation type="submission" date="2022-10" db="EMBL/GenBank/DDBJ databases">
        <title>Chryseobacterium babae sp. nov. isolated from the gut of the beetle Oryctes rhinoceros, and Chryseobacterium kimseyorum sp. nov., isolated from a stick insect rearing cage.</title>
        <authorList>
            <person name="Shelomi M."/>
            <person name="Han C.-J."/>
            <person name="Chen W.-M."/>
            <person name="Chen H.-K."/>
            <person name="Liaw S.-J."/>
            <person name="Muhle E."/>
            <person name="Clermont D."/>
        </authorList>
    </citation>
    <scope>NUCLEOTIDE SEQUENCE</scope>
    <source>
        <strain evidence="1">WLa1L2M3</strain>
    </source>
</reference>
<name>A0ABT3HQR8_9FLAO</name>
<gene>
    <name evidence="1" type="ORF">OH806_12725</name>
</gene>
<keyword evidence="2" id="KW-1185">Reference proteome</keyword>
<evidence type="ECO:0008006" key="3">
    <source>
        <dbReference type="Google" id="ProtNLM"/>
    </source>
</evidence>
<accession>A0ABT3HQR8</accession>